<dbReference type="Pfam" id="PF13444">
    <property type="entry name" value="Acetyltransf_5"/>
    <property type="match status" value="1"/>
</dbReference>
<name>A0AAJ0UGQ9_HALSE</name>
<reference evidence="1" key="1">
    <citation type="submission" date="2017-05" db="EMBL/GenBank/DDBJ databases">
        <authorList>
            <person name="Imhoff J.F."/>
            <person name="Rahn T."/>
            <person name="Kuenzel S."/>
            <person name="Neulinger S.C."/>
        </authorList>
    </citation>
    <scope>NUCLEOTIDE SEQUENCE</scope>
    <source>
        <strain evidence="1">DSM 4395</strain>
    </source>
</reference>
<evidence type="ECO:0000313" key="2">
    <source>
        <dbReference type="Proteomes" id="UP001296967"/>
    </source>
</evidence>
<dbReference type="NCBIfam" id="TIGR03694">
    <property type="entry name" value="exosort_acyl"/>
    <property type="match status" value="1"/>
</dbReference>
<dbReference type="InterPro" id="IPR022484">
    <property type="entry name" value="PEP-CTERM/exosrtase_acylTfrase"/>
</dbReference>
<dbReference type="Gene3D" id="3.40.630.30">
    <property type="match status" value="1"/>
</dbReference>
<dbReference type="SUPFAM" id="SSF55729">
    <property type="entry name" value="Acyl-CoA N-acyltransferases (Nat)"/>
    <property type="match status" value="1"/>
</dbReference>
<comment type="caution">
    <text evidence="1">The sequence shown here is derived from an EMBL/GenBank/DDBJ whole genome shotgun (WGS) entry which is preliminary data.</text>
</comment>
<keyword evidence="2" id="KW-1185">Reference proteome</keyword>
<reference evidence="1" key="2">
    <citation type="journal article" date="2020" name="Microorganisms">
        <title>Osmotic Adaptation and Compatible Solute Biosynthesis of Phototrophic Bacteria as Revealed from Genome Analyses.</title>
        <authorList>
            <person name="Imhoff J.F."/>
            <person name="Rahn T."/>
            <person name="Kunzel S."/>
            <person name="Keller A."/>
            <person name="Neulinger S.C."/>
        </authorList>
    </citation>
    <scope>NUCLEOTIDE SEQUENCE</scope>
    <source>
        <strain evidence="1">DSM 4395</strain>
    </source>
</reference>
<accession>A0AAJ0UGQ9</accession>
<dbReference type="AlphaFoldDB" id="A0AAJ0UGQ9"/>
<sequence>MADETLVMTDTAPSLADAFNQFFELVPANTDALRDVVYRIRYQVYCHELHFENEADFPDGRELDEFDAHSVHCLLRHRPSGEFAGCVRLVLNKSSSNEPQLPLERHCRDSLDNTIIDFSKLDRSTFGELSRLAIVGRFRRRPGEAKTAHGVSEEAVSLTPSERRVFPHIALGLYLASATISLKRGMKMVVVMMEPRLARHMRYFGIHFVQAGDIVDYHGQRGPFFITSDSLLQHMKPEVKALLSMVSSQLTVPTTPSPTDV</sequence>
<evidence type="ECO:0008006" key="3">
    <source>
        <dbReference type="Google" id="ProtNLM"/>
    </source>
</evidence>
<protein>
    <recommendedName>
        <fullName evidence="3">PEP-CTERM/exosortase system-associated acyltransferase</fullName>
    </recommendedName>
</protein>
<organism evidence="1 2">
    <name type="scientific">Halochromatium salexigens</name>
    <name type="common">Chromatium salexigens</name>
    <dbReference type="NCBI Taxonomy" id="49447"/>
    <lineage>
        <taxon>Bacteria</taxon>
        <taxon>Pseudomonadati</taxon>
        <taxon>Pseudomonadota</taxon>
        <taxon>Gammaproteobacteria</taxon>
        <taxon>Chromatiales</taxon>
        <taxon>Chromatiaceae</taxon>
        <taxon>Halochromatium</taxon>
    </lineage>
</organism>
<gene>
    <name evidence="1" type="ORF">CCR82_08435</name>
</gene>
<dbReference type="EMBL" id="NHSF01000054">
    <property type="protein sequence ID" value="MBK5930545.1"/>
    <property type="molecule type" value="Genomic_DNA"/>
</dbReference>
<evidence type="ECO:0000313" key="1">
    <source>
        <dbReference type="EMBL" id="MBK5930545.1"/>
    </source>
</evidence>
<dbReference type="Proteomes" id="UP001296967">
    <property type="component" value="Unassembled WGS sequence"/>
</dbReference>
<proteinExistence type="predicted"/>
<dbReference type="InterPro" id="IPR016181">
    <property type="entry name" value="Acyl_CoA_acyltransferase"/>
</dbReference>